<dbReference type="GO" id="GO:0008234">
    <property type="term" value="F:cysteine-type peptidase activity"/>
    <property type="evidence" value="ECO:0007669"/>
    <property type="project" value="UniProtKB-KW"/>
</dbReference>
<proteinExistence type="inferred from homology"/>
<name>A0A1H7NAN5_9ACTN</name>
<dbReference type="InterPro" id="IPR051202">
    <property type="entry name" value="Peptidase_C40"/>
</dbReference>
<evidence type="ECO:0000256" key="2">
    <source>
        <dbReference type="ARBA" id="ARBA00022670"/>
    </source>
</evidence>
<organism evidence="8 9">
    <name type="scientific">Nonomuraea pusilla</name>
    <dbReference type="NCBI Taxonomy" id="46177"/>
    <lineage>
        <taxon>Bacteria</taxon>
        <taxon>Bacillati</taxon>
        <taxon>Actinomycetota</taxon>
        <taxon>Actinomycetes</taxon>
        <taxon>Streptosporangiales</taxon>
        <taxon>Streptosporangiaceae</taxon>
        <taxon>Nonomuraea</taxon>
    </lineage>
</organism>
<feature type="compositionally biased region" description="Low complexity" evidence="5">
    <location>
        <begin position="48"/>
        <end position="79"/>
    </location>
</feature>
<dbReference type="PROSITE" id="PS51935">
    <property type="entry name" value="NLPC_P60"/>
    <property type="match status" value="1"/>
</dbReference>
<dbReference type="AlphaFoldDB" id="A0A1H7NAN5"/>
<reference evidence="8 9" key="1">
    <citation type="submission" date="2016-10" db="EMBL/GenBank/DDBJ databases">
        <authorList>
            <person name="de Groot N.N."/>
        </authorList>
    </citation>
    <scope>NUCLEOTIDE SEQUENCE [LARGE SCALE GENOMIC DNA]</scope>
    <source>
        <strain evidence="8 9">DSM 43357</strain>
    </source>
</reference>
<evidence type="ECO:0000313" key="8">
    <source>
        <dbReference type="EMBL" id="SEL20686.1"/>
    </source>
</evidence>
<keyword evidence="9" id="KW-1185">Reference proteome</keyword>
<dbReference type="EMBL" id="FOBF01000004">
    <property type="protein sequence ID" value="SEL20686.1"/>
    <property type="molecule type" value="Genomic_DNA"/>
</dbReference>
<feature type="compositionally biased region" description="Basic residues" evidence="5">
    <location>
        <begin position="80"/>
        <end position="93"/>
    </location>
</feature>
<gene>
    <name evidence="8" type="ORF">SAMN05660976_01975</name>
</gene>
<evidence type="ECO:0000256" key="5">
    <source>
        <dbReference type="SAM" id="MobiDB-lite"/>
    </source>
</evidence>
<dbReference type="PANTHER" id="PTHR47053">
    <property type="entry name" value="MUREIN DD-ENDOPEPTIDASE MEPH-RELATED"/>
    <property type="match status" value="1"/>
</dbReference>
<evidence type="ECO:0000256" key="1">
    <source>
        <dbReference type="ARBA" id="ARBA00007074"/>
    </source>
</evidence>
<sequence length="210" mass="22136">MHNPRLSRLALGALTMTVTAGGLALHAPAARAETGTVSGASASAASVATADSTTTADASSATRAGTTATTSARKTATSAKARKTARLARQTTRARKAVSVARRQIGDPYRYGATGPGSFDCSGLVQYSWKKAGVKIPRVASSQFARIRHKVSWRDLRPGDLMFFSGLGHVGMYVGHGKMIHSPRTGERVRVDKLSRWRKGSFVGAVRPGL</sequence>
<dbReference type="Proteomes" id="UP000198953">
    <property type="component" value="Unassembled WGS sequence"/>
</dbReference>
<dbReference type="PANTHER" id="PTHR47053:SF1">
    <property type="entry name" value="MUREIN DD-ENDOPEPTIDASE MEPH-RELATED"/>
    <property type="match status" value="1"/>
</dbReference>
<feature type="chain" id="PRO_5011697405" evidence="6">
    <location>
        <begin position="33"/>
        <end position="210"/>
    </location>
</feature>
<feature type="region of interest" description="Disordered" evidence="5">
    <location>
        <begin position="48"/>
        <end position="93"/>
    </location>
</feature>
<evidence type="ECO:0000256" key="4">
    <source>
        <dbReference type="ARBA" id="ARBA00022807"/>
    </source>
</evidence>
<dbReference type="RefSeq" id="WP_256256856.1">
    <property type="nucleotide sequence ID" value="NZ_FOBF01000004.1"/>
</dbReference>
<dbReference type="STRING" id="46177.SAMN05660976_01975"/>
<keyword evidence="3 8" id="KW-0378">Hydrolase</keyword>
<dbReference type="Gene3D" id="3.90.1720.10">
    <property type="entry name" value="endopeptidase domain like (from Nostoc punctiforme)"/>
    <property type="match status" value="1"/>
</dbReference>
<dbReference type="Pfam" id="PF00877">
    <property type="entry name" value="NLPC_P60"/>
    <property type="match status" value="1"/>
</dbReference>
<keyword evidence="4" id="KW-0788">Thiol protease</keyword>
<comment type="similarity">
    <text evidence="1">Belongs to the peptidase C40 family.</text>
</comment>
<dbReference type="GO" id="GO:0006508">
    <property type="term" value="P:proteolysis"/>
    <property type="evidence" value="ECO:0007669"/>
    <property type="project" value="UniProtKB-KW"/>
</dbReference>
<evidence type="ECO:0000313" key="9">
    <source>
        <dbReference type="Proteomes" id="UP000198953"/>
    </source>
</evidence>
<protein>
    <submittedName>
        <fullName evidence="8">Cell wall-associated hydrolase, NlpC family</fullName>
    </submittedName>
</protein>
<keyword evidence="2" id="KW-0645">Protease</keyword>
<evidence type="ECO:0000256" key="6">
    <source>
        <dbReference type="SAM" id="SignalP"/>
    </source>
</evidence>
<accession>A0A1H7NAN5</accession>
<keyword evidence="6" id="KW-0732">Signal</keyword>
<dbReference type="InterPro" id="IPR000064">
    <property type="entry name" value="NLP_P60_dom"/>
</dbReference>
<dbReference type="InterPro" id="IPR038765">
    <property type="entry name" value="Papain-like_cys_pep_sf"/>
</dbReference>
<evidence type="ECO:0000259" key="7">
    <source>
        <dbReference type="PROSITE" id="PS51935"/>
    </source>
</evidence>
<feature type="signal peptide" evidence="6">
    <location>
        <begin position="1"/>
        <end position="32"/>
    </location>
</feature>
<feature type="domain" description="NlpC/P60" evidence="7">
    <location>
        <begin position="91"/>
        <end position="209"/>
    </location>
</feature>
<evidence type="ECO:0000256" key="3">
    <source>
        <dbReference type="ARBA" id="ARBA00022801"/>
    </source>
</evidence>
<dbReference type="SUPFAM" id="SSF54001">
    <property type="entry name" value="Cysteine proteinases"/>
    <property type="match status" value="1"/>
</dbReference>